<evidence type="ECO:0000313" key="2">
    <source>
        <dbReference type="Proteomes" id="UP000027093"/>
    </source>
</evidence>
<dbReference type="Proteomes" id="UP000027093">
    <property type="component" value="Chromosome"/>
</dbReference>
<dbReference type="STRING" id="926571.NVIE_1610"/>
<reference evidence="1 2" key="1">
    <citation type="journal article" date="2014" name="Int. J. Syst. Evol. Microbiol.">
        <title>Nitrososphaera viennensis gen. nov., sp. nov., an aerobic and mesophilic, ammonia-oxidizing archaeon from soil and a member of the archaeal phylum Thaumarchaeota.</title>
        <authorList>
            <person name="Stieglmeier M."/>
            <person name="Klingl A."/>
            <person name="Alves R.J."/>
            <person name="Rittmann S.K."/>
            <person name="Melcher M."/>
            <person name="Leisch N."/>
            <person name="Schleper C."/>
        </authorList>
    </citation>
    <scope>NUCLEOTIDE SEQUENCE [LARGE SCALE GENOMIC DNA]</scope>
    <source>
        <strain evidence="1">EN76</strain>
    </source>
</reference>
<keyword evidence="2" id="KW-1185">Reference proteome</keyword>
<accession>A0A060HJY7</accession>
<dbReference type="HOGENOM" id="CLU_3003278_0_0_2"/>
<name>A0A060HJY7_9ARCH</name>
<proteinExistence type="predicted"/>
<organism evidence="1 2">
    <name type="scientific">Nitrososphaera viennensis EN76</name>
    <dbReference type="NCBI Taxonomy" id="926571"/>
    <lineage>
        <taxon>Archaea</taxon>
        <taxon>Nitrososphaerota</taxon>
        <taxon>Nitrososphaeria</taxon>
        <taxon>Nitrososphaerales</taxon>
        <taxon>Nitrososphaeraceae</taxon>
        <taxon>Nitrososphaera</taxon>
    </lineage>
</organism>
<sequence>MTWVSTPVPSSIDNVRAFPPCKVCGSREVKKNNTKIDWFGNWKGEWICENDHRNVL</sequence>
<dbReference type="EMBL" id="CP007536">
    <property type="protein sequence ID" value="AIC15823.1"/>
    <property type="molecule type" value="Genomic_DNA"/>
</dbReference>
<evidence type="ECO:0000313" key="1">
    <source>
        <dbReference type="EMBL" id="AIC15823.1"/>
    </source>
</evidence>
<protein>
    <submittedName>
        <fullName evidence="1">Uncharacterized protein</fullName>
    </submittedName>
</protein>
<dbReference type="KEGG" id="nvn:NVIE_1610"/>
<dbReference type="AlphaFoldDB" id="A0A060HJY7"/>
<gene>
    <name evidence="1" type="ORF">NVIE_1610</name>
</gene>